<dbReference type="STRING" id="408657.SAMN04487995_0330"/>
<evidence type="ECO:0000259" key="4">
    <source>
        <dbReference type="PROSITE" id="PS50943"/>
    </source>
</evidence>
<dbReference type="OrthoDB" id="3831186at2"/>
<dbReference type="EMBL" id="FNXY01000001">
    <property type="protein sequence ID" value="SEI39191.1"/>
    <property type="molecule type" value="Genomic_DNA"/>
</dbReference>
<dbReference type="PANTHER" id="PTHR40661">
    <property type="match status" value="1"/>
</dbReference>
<evidence type="ECO:0000313" key="5">
    <source>
        <dbReference type="EMBL" id="SEI39191.1"/>
    </source>
</evidence>
<keyword evidence="1" id="KW-0805">Transcription regulation</keyword>
<name>A0A1H6Q5U6_9BACT</name>
<reference evidence="5 6" key="1">
    <citation type="submission" date="2016-10" db="EMBL/GenBank/DDBJ databases">
        <authorList>
            <person name="de Groot N.N."/>
        </authorList>
    </citation>
    <scope>NUCLEOTIDE SEQUENCE [LARGE SCALE GENOMIC DNA]</scope>
    <source>
        <strain evidence="5 6">DSM 19938</strain>
    </source>
</reference>
<keyword evidence="3" id="KW-0804">Transcription</keyword>
<dbReference type="CDD" id="cd00093">
    <property type="entry name" value="HTH_XRE"/>
    <property type="match status" value="1"/>
</dbReference>
<evidence type="ECO:0000256" key="3">
    <source>
        <dbReference type="ARBA" id="ARBA00023163"/>
    </source>
</evidence>
<dbReference type="AlphaFoldDB" id="A0A1H6Q5U6"/>
<dbReference type="InterPro" id="IPR039418">
    <property type="entry name" value="LexA-like"/>
</dbReference>
<dbReference type="GO" id="GO:0003677">
    <property type="term" value="F:DNA binding"/>
    <property type="evidence" value="ECO:0007669"/>
    <property type="project" value="UniProtKB-KW"/>
</dbReference>
<dbReference type="Gene3D" id="2.10.109.10">
    <property type="entry name" value="Umud Fragment, subunit A"/>
    <property type="match status" value="1"/>
</dbReference>
<feature type="domain" description="HTH cro/C1-type" evidence="4">
    <location>
        <begin position="12"/>
        <end position="67"/>
    </location>
</feature>
<dbReference type="SUPFAM" id="SSF47413">
    <property type="entry name" value="lambda repressor-like DNA-binding domains"/>
    <property type="match status" value="1"/>
</dbReference>
<evidence type="ECO:0000256" key="2">
    <source>
        <dbReference type="ARBA" id="ARBA00023125"/>
    </source>
</evidence>
<dbReference type="CDD" id="cd06529">
    <property type="entry name" value="S24_LexA-like"/>
    <property type="match status" value="1"/>
</dbReference>
<dbReference type="SUPFAM" id="SSF51306">
    <property type="entry name" value="LexA/Signal peptidase"/>
    <property type="match status" value="1"/>
</dbReference>
<dbReference type="InterPro" id="IPR036286">
    <property type="entry name" value="LexA/Signal_pep-like_sf"/>
</dbReference>
<sequence>MEAQEIFLKENLKFLRQRKKLTQEVLAELLDMSRVKLKAIETGTTLNPSIPDVILIARYFKLATDTLLTVNLAKLGELKLRELESGSDVYLTGRNLRVLAITQTQDSKENVEYVPIRAKAGYRAGHADPEYLAALPKFNIPNLPSGHTYRMFPTSGDSMLPIPEGSDILARYVQDWLSLKPATLCIVILIGDQEFVFKQVTVTDEGLLLHSLNKLYEDYLVEFSDVLEVWEYYSFHSKNLPDELTELTQVIREIRKLEDKITLKPGL</sequence>
<dbReference type="InterPro" id="IPR010982">
    <property type="entry name" value="Lambda_DNA-bd_dom_sf"/>
</dbReference>
<keyword evidence="2 5" id="KW-0238">DNA-binding</keyword>
<proteinExistence type="predicted"/>
<dbReference type="InterPro" id="IPR001387">
    <property type="entry name" value="Cro/C1-type_HTH"/>
</dbReference>
<dbReference type="Pfam" id="PF12844">
    <property type="entry name" value="HTH_19"/>
    <property type="match status" value="1"/>
</dbReference>
<dbReference type="Gene3D" id="1.10.260.40">
    <property type="entry name" value="lambda repressor-like DNA-binding domains"/>
    <property type="match status" value="1"/>
</dbReference>
<evidence type="ECO:0000256" key="1">
    <source>
        <dbReference type="ARBA" id="ARBA00023015"/>
    </source>
</evidence>
<protein>
    <submittedName>
        <fullName evidence="5">DNA-binding transcriptional regulator, XRE-family HTH domain</fullName>
    </submittedName>
</protein>
<accession>A0A1H6Q5U6</accession>
<dbReference type="Proteomes" id="UP000199532">
    <property type="component" value="Unassembled WGS sequence"/>
</dbReference>
<organism evidence="5 6">
    <name type="scientific">Dyadobacter koreensis</name>
    <dbReference type="NCBI Taxonomy" id="408657"/>
    <lineage>
        <taxon>Bacteria</taxon>
        <taxon>Pseudomonadati</taxon>
        <taxon>Bacteroidota</taxon>
        <taxon>Cytophagia</taxon>
        <taxon>Cytophagales</taxon>
        <taxon>Spirosomataceae</taxon>
        <taxon>Dyadobacter</taxon>
    </lineage>
</organism>
<keyword evidence="6" id="KW-1185">Reference proteome</keyword>
<dbReference type="RefSeq" id="WP_090331267.1">
    <property type="nucleotide sequence ID" value="NZ_FNXY01000001.1"/>
</dbReference>
<dbReference type="PROSITE" id="PS50943">
    <property type="entry name" value="HTH_CROC1"/>
    <property type="match status" value="1"/>
</dbReference>
<dbReference type="SMART" id="SM00530">
    <property type="entry name" value="HTH_XRE"/>
    <property type="match status" value="1"/>
</dbReference>
<gene>
    <name evidence="5" type="ORF">SAMN04487995_0330</name>
</gene>
<dbReference type="PANTHER" id="PTHR40661:SF3">
    <property type="entry name" value="FELS-1 PROPHAGE TRANSCRIPTIONAL REGULATOR"/>
    <property type="match status" value="1"/>
</dbReference>
<evidence type="ECO:0000313" key="6">
    <source>
        <dbReference type="Proteomes" id="UP000199532"/>
    </source>
</evidence>